<dbReference type="OrthoDB" id="4085451at2759"/>
<dbReference type="GeneID" id="9222857"/>
<organism evidence="2 3">
    <name type="scientific">Arthroderma otae (strain ATCC MYA-4605 / CBS 113480)</name>
    <name type="common">Microsporum canis</name>
    <dbReference type="NCBI Taxonomy" id="554155"/>
    <lineage>
        <taxon>Eukaryota</taxon>
        <taxon>Fungi</taxon>
        <taxon>Dikarya</taxon>
        <taxon>Ascomycota</taxon>
        <taxon>Pezizomycotina</taxon>
        <taxon>Eurotiomycetes</taxon>
        <taxon>Eurotiomycetidae</taxon>
        <taxon>Onygenales</taxon>
        <taxon>Arthrodermataceae</taxon>
        <taxon>Microsporum</taxon>
    </lineage>
</organism>
<dbReference type="VEuPathDB" id="FungiDB:MCYG_02661"/>
<dbReference type="Pfam" id="PF22943">
    <property type="entry name" value="HTH_68"/>
    <property type="match status" value="1"/>
</dbReference>
<proteinExistence type="predicted"/>
<dbReference type="EMBL" id="DS995702">
    <property type="protein sequence ID" value="EEQ29842.1"/>
    <property type="molecule type" value="Genomic_DNA"/>
</dbReference>
<dbReference type="AlphaFoldDB" id="C5FGF7"/>
<accession>C5FGF7</accession>
<dbReference type="HOGENOM" id="CLU_2922186_0_0_1"/>
<gene>
    <name evidence="2" type="ORF">MCYG_02661</name>
</gene>
<dbReference type="STRING" id="554155.C5FGF7"/>
<evidence type="ECO:0000313" key="3">
    <source>
        <dbReference type="Proteomes" id="UP000002035"/>
    </source>
</evidence>
<sequence length="61" mass="6768">MESLGRRNHEGRRFVDVVSLKQIISMRDEQGVSEDMIEKQFGLKKGVLGALGPKGVVADVR</sequence>
<dbReference type="RefSeq" id="XP_002849727.1">
    <property type="nucleotide sequence ID" value="XM_002849681.1"/>
</dbReference>
<reference evidence="3" key="1">
    <citation type="journal article" date="2012" name="MBio">
        <title>Comparative genome analysis of Trichophyton rubrum and related dermatophytes reveals candidate genes involved in infection.</title>
        <authorList>
            <person name="Martinez D.A."/>
            <person name="Oliver B.G."/>
            <person name="Graeser Y."/>
            <person name="Goldberg J.M."/>
            <person name="Li W."/>
            <person name="Martinez-Rossi N.M."/>
            <person name="Monod M."/>
            <person name="Shelest E."/>
            <person name="Barton R.C."/>
            <person name="Birch E."/>
            <person name="Brakhage A.A."/>
            <person name="Chen Z."/>
            <person name="Gurr S.J."/>
            <person name="Heiman D."/>
            <person name="Heitman J."/>
            <person name="Kosti I."/>
            <person name="Rossi A."/>
            <person name="Saif S."/>
            <person name="Samalova M."/>
            <person name="Saunders C.W."/>
            <person name="Shea T."/>
            <person name="Summerbell R.C."/>
            <person name="Xu J."/>
            <person name="Young S."/>
            <person name="Zeng Q."/>
            <person name="Birren B.W."/>
            <person name="Cuomo C.A."/>
            <person name="White T.C."/>
        </authorList>
    </citation>
    <scope>NUCLEOTIDE SEQUENCE [LARGE SCALE GENOMIC DNA]</scope>
    <source>
        <strain evidence="3">ATCC MYA-4605 / CBS 113480</strain>
    </source>
</reference>
<name>C5FGF7_ARTOC</name>
<protein>
    <recommendedName>
        <fullName evidence="1">Helix-turn-helix domain-containing protein</fullName>
    </recommendedName>
</protein>
<keyword evidence="3" id="KW-1185">Reference proteome</keyword>
<feature type="domain" description="Helix-turn-helix" evidence="1">
    <location>
        <begin position="14"/>
        <end position="58"/>
    </location>
</feature>
<evidence type="ECO:0000313" key="2">
    <source>
        <dbReference type="EMBL" id="EEQ29842.1"/>
    </source>
</evidence>
<dbReference type="InterPro" id="IPR054448">
    <property type="entry name" value="HTH_put_ascomycetes"/>
</dbReference>
<dbReference type="Proteomes" id="UP000002035">
    <property type="component" value="Unassembled WGS sequence"/>
</dbReference>
<evidence type="ECO:0000259" key="1">
    <source>
        <dbReference type="Pfam" id="PF22943"/>
    </source>
</evidence>